<accession>A0ABW3U5T6</accession>
<evidence type="ECO:0000313" key="3">
    <source>
        <dbReference type="Proteomes" id="UP001597264"/>
    </source>
</evidence>
<proteinExistence type="predicted"/>
<keyword evidence="3" id="KW-1185">Reference proteome</keyword>
<organism evidence="2 3">
    <name type="scientific">Microbulbifer celer</name>
    <dbReference type="NCBI Taxonomy" id="435905"/>
    <lineage>
        <taxon>Bacteria</taxon>
        <taxon>Pseudomonadati</taxon>
        <taxon>Pseudomonadota</taxon>
        <taxon>Gammaproteobacteria</taxon>
        <taxon>Cellvibrionales</taxon>
        <taxon>Microbulbiferaceae</taxon>
        <taxon>Microbulbifer</taxon>
    </lineage>
</organism>
<dbReference type="EMBL" id="JBHTLR010000007">
    <property type="protein sequence ID" value="MFD1216243.1"/>
    <property type="molecule type" value="Genomic_DNA"/>
</dbReference>
<comment type="caution">
    <text evidence="2">The sequence shown here is derived from an EMBL/GenBank/DDBJ whole genome shotgun (WGS) entry which is preliminary data.</text>
</comment>
<evidence type="ECO:0008006" key="4">
    <source>
        <dbReference type="Google" id="ProtNLM"/>
    </source>
</evidence>
<gene>
    <name evidence="2" type="ORF">ACFQ2X_06510</name>
</gene>
<protein>
    <recommendedName>
        <fullName evidence="4">Lipoprotein</fullName>
    </recommendedName>
</protein>
<name>A0ABW3U5T6_9GAMM</name>
<dbReference type="Proteomes" id="UP001597264">
    <property type="component" value="Unassembled WGS sequence"/>
</dbReference>
<sequence>MAARDMGVYIRGIFAIVLLSTLWACDGRGGNSDVDPTPESGAESATPSADANGSGNDAASGAGGKGDAVSGTDKQEGKMAVQGDSNIWVQEARGDRQCEGGGKSLEQSGKHLAENGIKVQESRCGVRTDRMYPSVCGGATGNLLLHRIPASFLDSALQLGFDPAKTGKYEFSDCPSVPPSAPREY</sequence>
<reference evidence="3" key="1">
    <citation type="journal article" date="2019" name="Int. J. Syst. Evol. Microbiol.">
        <title>The Global Catalogue of Microorganisms (GCM) 10K type strain sequencing project: providing services to taxonomists for standard genome sequencing and annotation.</title>
        <authorList>
            <consortium name="The Broad Institute Genomics Platform"/>
            <consortium name="The Broad Institute Genome Sequencing Center for Infectious Disease"/>
            <person name="Wu L."/>
            <person name="Ma J."/>
        </authorList>
    </citation>
    <scope>NUCLEOTIDE SEQUENCE [LARGE SCALE GENOMIC DNA]</scope>
    <source>
        <strain evidence="3">CCUG 54356</strain>
    </source>
</reference>
<dbReference type="RefSeq" id="WP_230438347.1">
    <property type="nucleotide sequence ID" value="NZ_CP087715.1"/>
</dbReference>
<feature type="region of interest" description="Disordered" evidence="1">
    <location>
        <begin position="30"/>
        <end position="89"/>
    </location>
</feature>
<evidence type="ECO:0000313" key="2">
    <source>
        <dbReference type="EMBL" id="MFD1216243.1"/>
    </source>
</evidence>
<evidence type="ECO:0000256" key="1">
    <source>
        <dbReference type="SAM" id="MobiDB-lite"/>
    </source>
</evidence>
<feature type="compositionally biased region" description="Low complexity" evidence="1">
    <location>
        <begin position="48"/>
        <end position="60"/>
    </location>
</feature>